<dbReference type="SUPFAM" id="SSF56731">
    <property type="entry name" value="DNA primase core"/>
    <property type="match status" value="1"/>
</dbReference>
<dbReference type="SUPFAM" id="SSF117023">
    <property type="entry name" value="DNA primase DnaG, C-terminal domain"/>
    <property type="match status" value="1"/>
</dbReference>
<keyword evidence="5 12" id="KW-0235">DNA replication</keyword>
<keyword evidence="17" id="KW-1185">Reference proteome</keyword>
<reference evidence="17" key="1">
    <citation type="submission" date="2023-09" db="EMBL/GenBank/DDBJ databases">
        <authorList>
            <person name="Li S."/>
            <person name="Li X."/>
            <person name="Zhang C."/>
            <person name="Zhao Z."/>
        </authorList>
    </citation>
    <scope>NUCLEOTIDE SEQUENCE [LARGE SCALE GENOMIC DNA]</scope>
    <source>
        <strain evidence="17">SQ149</strain>
    </source>
</reference>
<dbReference type="SUPFAM" id="SSF57783">
    <property type="entry name" value="Zinc beta-ribbon"/>
    <property type="match status" value="1"/>
</dbReference>
<comment type="domain">
    <text evidence="12">Contains an N-terminal zinc-binding domain, a central core domain that contains the primase activity, and a C-terminal DnaB-binding domain.</text>
</comment>
<dbReference type="InterPro" id="IPR050219">
    <property type="entry name" value="DnaG_primase"/>
</dbReference>
<dbReference type="Pfam" id="PF08275">
    <property type="entry name" value="DNAG_N"/>
    <property type="match status" value="1"/>
</dbReference>
<evidence type="ECO:0000256" key="10">
    <source>
        <dbReference type="ARBA" id="ARBA00023125"/>
    </source>
</evidence>
<evidence type="ECO:0000256" key="6">
    <source>
        <dbReference type="ARBA" id="ARBA00022723"/>
    </source>
</evidence>
<dbReference type="SMART" id="SM00766">
    <property type="entry name" value="DnaG_DnaB_bind"/>
    <property type="match status" value="1"/>
</dbReference>
<dbReference type="InterPro" id="IPR013173">
    <property type="entry name" value="DNA_primase_DnaG_DnaB-bd_dom"/>
</dbReference>
<comment type="subunit">
    <text evidence="12">Monomer. Interacts with DnaB.</text>
</comment>
<dbReference type="EC" id="2.7.7.101" evidence="12"/>
<dbReference type="Gene3D" id="3.90.580.10">
    <property type="entry name" value="Zinc finger, CHC2-type domain"/>
    <property type="match status" value="1"/>
</dbReference>
<evidence type="ECO:0000256" key="14">
    <source>
        <dbReference type="SAM" id="MobiDB-lite"/>
    </source>
</evidence>
<dbReference type="InterPro" id="IPR006295">
    <property type="entry name" value="DNA_primase_DnaG"/>
</dbReference>
<evidence type="ECO:0000256" key="9">
    <source>
        <dbReference type="ARBA" id="ARBA00022842"/>
    </source>
</evidence>
<keyword evidence="3 12" id="KW-0808">Transferase</keyword>
<dbReference type="PROSITE" id="PS50880">
    <property type="entry name" value="TOPRIM"/>
    <property type="match status" value="1"/>
</dbReference>
<feature type="domain" description="Toprim" evidence="15">
    <location>
        <begin position="266"/>
        <end position="348"/>
    </location>
</feature>
<keyword evidence="8 12" id="KW-0862">Zinc</keyword>
<dbReference type="Pfam" id="PF08278">
    <property type="entry name" value="DnaG_DnaB_bind"/>
    <property type="match status" value="1"/>
</dbReference>
<dbReference type="InterPro" id="IPR037068">
    <property type="entry name" value="DNA_primase_core_N_sf"/>
</dbReference>
<dbReference type="SMART" id="SM00400">
    <property type="entry name" value="ZnF_CHCC"/>
    <property type="match status" value="1"/>
</dbReference>
<dbReference type="EMBL" id="CP134145">
    <property type="protein sequence ID" value="WNC73107.1"/>
    <property type="molecule type" value="Genomic_DNA"/>
</dbReference>
<evidence type="ECO:0000256" key="12">
    <source>
        <dbReference type="HAMAP-Rule" id="MF_00974"/>
    </source>
</evidence>
<organism evidence="16 17">
    <name type="scientific">Thalassotalea psychrophila</name>
    <dbReference type="NCBI Taxonomy" id="3065647"/>
    <lineage>
        <taxon>Bacteria</taxon>
        <taxon>Pseudomonadati</taxon>
        <taxon>Pseudomonadota</taxon>
        <taxon>Gammaproteobacteria</taxon>
        <taxon>Alteromonadales</taxon>
        <taxon>Colwelliaceae</taxon>
        <taxon>Thalassotalea</taxon>
    </lineage>
</organism>
<dbReference type="InterPro" id="IPR019475">
    <property type="entry name" value="DNA_primase_DnaB-bd"/>
</dbReference>
<evidence type="ECO:0000313" key="17">
    <source>
        <dbReference type="Proteomes" id="UP001258994"/>
    </source>
</evidence>
<evidence type="ECO:0000256" key="3">
    <source>
        <dbReference type="ARBA" id="ARBA00022679"/>
    </source>
</evidence>
<dbReference type="Pfam" id="PF01807">
    <property type="entry name" value="Zn_ribbon_DnaG"/>
    <property type="match status" value="1"/>
</dbReference>
<dbReference type="Gene3D" id="1.20.50.20">
    <property type="entry name" value="DnaG, RNA polymerase domain, helical bundle"/>
    <property type="match status" value="1"/>
</dbReference>
<dbReference type="NCBIfam" id="TIGR01391">
    <property type="entry name" value="dnaG"/>
    <property type="match status" value="1"/>
</dbReference>
<comment type="catalytic activity">
    <reaction evidence="12">
        <text>ssDNA + n NTP = ssDNA/pppN(pN)n-1 hybrid + (n-1) diphosphate.</text>
        <dbReference type="EC" id="2.7.7.101"/>
    </reaction>
</comment>
<dbReference type="SMART" id="SM00493">
    <property type="entry name" value="TOPRIM"/>
    <property type="match status" value="1"/>
</dbReference>
<keyword evidence="1 12" id="KW-0240">DNA-directed RNA polymerase</keyword>
<keyword evidence="10 12" id="KW-0238">DNA-binding</keyword>
<dbReference type="RefSeq" id="WP_348392220.1">
    <property type="nucleotide sequence ID" value="NZ_CP134145.1"/>
</dbReference>
<keyword evidence="7 12" id="KW-0863">Zinc-finger</keyword>
<keyword evidence="2 12" id="KW-0639">Primosome</keyword>
<keyword evidence="4 12" id="KW-0548">Nucleotidyltransferase</keyword>
<dbReference type="PANTHER" id="PTHR30313">
    <property type="entry name" value="DNA PRIMASE"/>
    <property type="match status" value="1"/>
</dbReference>
<evidence type="ECO:0000313" key="16">
    <source>
        <dbReference type="EMBL" id="WNC73107.1"/>
    </source>
</evidence>
<keyword evidence="6 12" id="KW-0479">Metal-binding</keyword>
<comment type="function">
    <text evidence="12 13">RNA polymerase that catalyzes the synthesis of short RNA molecules used as primers for DNA polymerase during DNA replication.</text>
</comment>
<dbReference type="PANTHER" id="PTHR30313:SF2">
    <property type="entry name" value="DNA PRIMASE"/>
    <property type="match status" value="1"/>
</dbReference>
<dbReference type="Proteomes" id="UP001258994">
    <property type="component" value="Chromosome"/>
</dbReference>
<dbReference type="Pfam" id="PF10410">
    <property type="entry name" value="DnaB_bind"/>
    <property type="match status" value="1"/>
</dbReference>
<dbReference type="InterPro" id="IPR013264">
    <property type="entry name" value="DNAG_N"/>
</dbReference>
<evidence type="ECO:0000256" key="11">
    <source>
        <dbReference type="ARBA" id="ARBA00023163"/>
    </source>
</evidence>
<name>A0ABY9TW69_9GAMM</name>
<dbReference type="CDD" id="cd03364">
    <property type="entry name" value="TOPRIM_DnaG_primases"/>
    <property type="match status" value="1"/>
</dbReference>
<evidence type="ECO:0000256" key="7">
    <source>
        <dbReference type="ARBA" id="ARBA00022771"/>
    </source>
</evidence>
<dbReference type="InterPro" id="IPR016136">
    <property type="entry name" value="DNA_helicase_N/primase_C"/>
</dbReference>
<keyword evidence="9" id="KW-0460">Magnesium</keyword>
<feature type="zinc finger region" description="CHC2-type" evidence="12">
    <location>
        <begin position="40"/>
        <end position="64"/>
    </location>
</feature>
<dbReference type="InterPro" id="IPR036977">
    <property type="entry name" value="DNA_primase_Znf_CHC2"/>
</dbReference>
<dbReference type="Gene3D" id="3.90.980.10">
    <property type="entry name" value="DNA primase, catalytic core, N-terminal domain"/>
    <property type="match status" value="1"/>
</dbReference>
<evidence type="ECO:0000256" key="8">
    <source>
        <dbReference type="ARBA" id="ARBA00022833"/>
    </source>
</evidence>
<evidence type="ECO:0000256" key="1">
    <source>
        <dbReference type="ARBA" id="ARBA00022478"/>
    </source>
</evidence>
<gene>
    <name evidence="12 16" type="primary">dnaG</name>
    <name evidence="16" type="ORF">RGQ13_03735</name>
</gene>
<evidence type="ECO:0000256" key="4">
    <source>
        <dbReference type="ARBA" id="ARBA00022695"/>
    </source>
</evidence>
<comment type="cofactor">
    <cofactor evidence="12 13">
        <name>Zn(2+)</name>
        <dbReference type="ChEBI" id="CHEBI:29105"/>
    </cofactor>
    <text evidence="12 13">Binds 1 zinc ion per monomer.</text>
</comment>
<protein>
    <recommendedName>
        <fullName evidence="12 13">DNA primase</fullName>
        <ecNumber evidence="12">2.7.7.101</ecNumber>
    </recommendedName>
</protein>
<evidence type="ECO:0000256" key="5">
    <source>
        <dbReference type="ARBA" id="ARBA00022705"/>
    </source>
</evidence>
<evidence type="ECO:0000259" key="15">
    <source>
        <dbReference type="PROSITE" id="PS50880"/>
    </source>
</evidence>
<dbReference type="InterPro" id="IPR030846">
    <property type="entry name" value="DnaG_bac"/>
</dbReference>
<dbReference type="InterPro" id="IPR002694">
    <property type="entry name" value="Znf_CHC2"/>
</dbReference>
<evidence type="ECO:0000256" key="2">
    <source>
        <dbReference type="ARBA" id="ARBA00022515"/>
    </source>
</evidence>
<dbReference type="InterPro" id="IPR006171">
    <property type="entry name" value="TOPRIM_dom"/>
</dbReference>
<dbReference type="HAMAP" id="MF_00974">
    <property type="entry name" value="DNA_primase_DnaG"/>
    <property type="match status" value="1"/>
</dbReference>
<evidence type="ECO:0000256" key="13">
    <source>
        <dbReference type="PIRNR" id="PIRNR002811"/>
    </source>
</evidence>
<dbReference type="Gene3D" id="1.10.860.10">
    <property type="entry name" value="DNAb Helicase, Chain A"/>
    <property type="match status" value="1"/>
</dbReference>
<feature type="region of interest" description="Disordered" evidence="14">
    <location>
        <begin position="96"/>
        <end position="116"/>
    </location>
</feature>
<accession>A0ABY9TW69</accession>
<comment type="similarity">
    <text evidence="12 13">Belongs to the DnaG primase family.</text>
</comment>
<dbReference type="Pfam" id="PF13155">
    <property type="entry name" value="Toprim_2"/>
    <property type="match status" value="1"/>
</dbReference>
<proteinExistence type="inferred from homology"/>
<keyword evidence="11 12" id="KW-0804">Transcription</keyword>
<dbReference type="PIRSF" id="PIRSF002811">
    <property type="entry name" value="DnaG"/>
    <property type="match status" value="1"/>
</dbReference>
<dbReference type="InterPro" id="IPR034151">
    <property type="entry name" value="TOPRIM_DnaG_bac"/>
</dbReference>
<dbReference type="Gene3D" id="3.40.1360.10">
    <property type="match status" value="1"/>
</dbReference>
<sequence length="586" mass="65980">MAGMIPRTFIDDLLARTDIVDLVDGKVPLKKAGKNYQACCPFHGEKSPSFTVSRDKQFYHCFGCGAHGNAISFIMEYDRLEFVDAIEELASHNGIEVEREQNTQSPAEQKRQQIAHKQKQDDYELLGKISQFYQKNLKTHADSKTVIDYLKGRGLTGEIVKQFGIGYCADSWDDMMNVFGNSSQNSKQLVDLGMAIQGDKNRPYDRFRGRVMFPIKDKRGRVIGFGGRVLSDGTPKYLNSPETRIYHKGQELYGLYEARQHCKNLNRLVVVEGYMDVVALAQHGINYAVASLGTSTTEEQLQTMFRTVKEVICCYDGDRAGREAAWRAMDNALPLIRDGISLKFVFVPDGEDPDTLVRKKGQQEFEKILDEAKPLSQFLFEHLLSQVNVGSLEGKAALLESFQPYLQKLPDSTLKDSILNELANKFGTGSEQQLAKLNKNQSPAQKQASKSKTKVTPIRLAIALLLEHPHLVEVLPDLSILEPIELPGINLFKELMQQCKARKGITSSQIIESWRGTEQGKILAKLLVWEHHIDSNAAEDVFSDILEKIINTFVENRTELLLQKARLGQLNSLEKQELQSLLNAQS</sequence>